<proteinExistence type="inferred from homology"/>
<evidence type="ECO:0000256" key="7">
    <source>
        <dbReference type="ARBA" id="ARBA00023163"/>
    </source>
</evidence>
<dbReference type="PRINTS" id="PR00035">
    <property type="entry name" value="HTHGNTR"/>
</dbReference>
<dbReference type="Proteomes" id="UP001595755">
    <property type="component" value="Unassembled WGS sequence"/>
</dbReference>
<dbReference type="RefSeq" id="WP_378127077.1">
    <property type="nucleotide sequence ID" value="NZ_JBHSED010000034.1"/>
</dbReference>
<dbReference type="InterPro" id="IPR015424">
    <property type="entry name" value="PyrdxlP-dep_Trfase"/>
</dbReference>
<keyword evidence="3 9" id="KW-0032">Aminotransferase</keyword>
<dbReference type="Pfam" id="PF00392">
    <property type="entry name" value="GntR"/>
    <property type="match status" value="1"/>
</dbReference>
<dbReference type="InterPro" id="IPR051446">
    <property type="entry name" value="HTH_trans_reg/aminotransferase"/>
</dbReference>
<evidence type="ECO:0000256" key="5">
    <source>
        <dbReference type="ARBA" id="ARBA00023015"/>
    </source>
</evidence>
<dbReference type="PANTHER" id="PTHR46577">
    <property type="entry name" value="HTH-TYPE TRANSCRIPTIONAL REGULATORY PROTEIN GABR"/>
    <property type="match status" value="1"/>
</dbReference>
<name>A0ABV8SCR8_9BACL</name>
<dbReference type="PANTHER" id="PTHR46577:SF1">
    <property type="entry name" value="HTH-TYPE TRANSCRIPTIONAL REGULATORY PROTEIN GABR"/>
    <property type="match status" value="1"/>
</dbReference>
<accession>A0ABV8SCR8</accession>
<keyword evidence="5" id="KW-0805">Transcription regulation</keyword>
<dbReference type="Gene3D" id="3.40.640.10">
    <property type="entry name" value="Type I PLP-dependent aspartate aminotransferase-like (Major domain)"/>
    <property type="match status" value="1"/>
</dbReference>
<dbReference type="GO" id="GO:0008483">
    <property type="term" value="F:transaminase activity"/>
    <property type="evidence" value="ECO:0007669"/>
    <property type="project" value="UniProtKB-KW"/>
</dbReference>
<dbReference type="SMART" id="SM00345">
    <property type="entry name" value="HTH_GNTR"/>
    <property type="match status" value="1"/>
</dbReference>
<evidence type="ECO:0000256" key="6">
    <source>
        <dbReference type="ARBA" id="ARBA00023125"/>
    </source>
</evidence>
<organism evidence="9 10">
    <name type="scientific">Cohnella boryungensis</name>
    <dbReference type="NCBI Taxonomy" id="768479"/>
    <lineage>
        <taxon>Bacteria</taxon>
        <taxon>Bacillati</taxon>
        <taxon>Bacillota</taxon>
        <taxon>Bacilli</taxon>
        <taxon>Bacillales</taxon>
        <taxon>Paenibacillaceae</taxon>
        <taxon>Cohnella</taxon>
    </lineage>
</organism>
<dbReference type="InterPro" id="IPR004839">
    <property type="entry name" value="Aminotransferase_I/II_large"/>
</dbReference>
<feature type="domain" description="HTH gntR-type" evidence="8">
    <location>
        <begin position="15"/>
        <end position="83"/>
    </location>
</feature>
<comment type="cofactor">
    <cofactor evidence="1">
        <name>pyridoxal 5'-phosphate</name>
        <dbReference type="ChEBI" id="CHEBI:597326"/>
    </cofactor>
</comment>
<keyword evidence="4" id="KW-0663">Pyridoxal phosphate</keyword>
<dbReference type="CDD" id="cd00609">
    <property type="entry name" value="AAT_like"/>
    <property type="match status" value="1"/>
</dbReference>
<evidence type="ECO:0000256" key="1">
    <source>
        <dbReference type="ARBA" id="ARBA00001933"/>
    </source>
</evidence>
<dbReference type="CDD" id="cd07377">
    <property type="entry name" value="WHTH_GntR"/>
    <property type="match status" value="1"/>
</dbReference>
<evidence type="ECO:0000256" key="3">
    <source>
        <dbReference type="ARBA" id="ARBA00022576"/>
    </source>
</evidence>
<dbReference type="SUPFAM" id="SSF53383">
    <property type="entry name" value="PLP-dependent transferases"/>
    <property type="match status" value="1"/>
</dbReference>
<gene>
    <name evidence="9" type="ORF">ACFO1S_15400</name>
</gene>
<keyword evidence="10" id="KW-1185">Reference proteome</keyword>
<dbReference type="InterPro" id="IPR015421">
    <property type="entry name" value="PyrdxlP-dep_Trfase_major"/>
</dbReference>
<dbReference type="EMBL" id="JBHSED010000034">
    <property type="protein sequence ID" value="MFC4304815.1"/>
    <property type="molecule type" value="Genomic_DNA"/>
</dbReference>
<protein>
    <submittedName>
        <fullName evidence="9">PLP-dependent aminotransferase family protein</fullName>
    </submittedName>
</protein>
<reference evidence="10" key="1">
    <citation type="journal article" date="2019" name="Int. J. Syst. Evol. Microbiol.">
        <title>The Global Catalogue of Microorganisms (GCM) 10K type strain sequencing project: providing services to taxonomists for standard genome sequencing and annotation.</title>
        <authorList>
            <consortium name="The Broad Institute Genomics Platform"/>
            <consortium name="The Broad Institute Genome Sequencing Center for Infectious Disease"/>
            <person name="Wu L."/>
            <person name="Ma J."/>
        </authorList>
    </citation>
    <scope>NUCLEOTIDE SEQUENCE [LARGE SCALE GENOMIC DNA]</scope>
    <source>
        <strain evidence="10">CGMCC 4.1641</strain>
    </source>
</reference>
<evidence type="ECO:0000256" key="2">
    <source>
        <dbReference type="ARBA" id="ARBA00005384"/>
    </source>
</evidence>
<dbReference type="Gene3D" id="1.10.10.10">
    <property type="entry name" value="Winged helix-like DNA-binding domain superfamily/Winged helix DNA-binding domain"/>
    <property type="match status" value="1"/>
</dbReference>
<keyword evidence="6" id="KW-0238">DNA-binding</keyword>
<dbReference type="InterPro" id="IPR000524">
    <property type="entry name" value="Tscrpt_reg_HTH_GntR"/>
</dbReference>
<dbReference type="InterPro" id="IPR036390">
    <property type="entry name" value="WH_DNA-bd_sf"/>
</dbReference>
<dbReference type="SUPFAM" id="SSF46785">
    <property type="entry name" value="Winged helix' DNA-binding domain"/>
    <property type="match status" value="1"/>
</dbReference>
<comment type="similarity">
    <text evidence="2">In the C-terminal section; belongs to the class-I pyridoxal-phosphate-dependent aminotransferase family.</text>
</comment>
<dbReference type="InterPro" id="IPR036388">
    <property type="entry name" value="WH-like_DNA-bd_sf"/>
</dbReference>
<sequence>MSSPFAYNAKLTECGTKHLAMFLAIREAIAEGTLAPGERLPSTRRLAELYGLSRGSVSLAYEMLTAEGFVQAGIGRGTFVAGYGHKRNDGAASSEEGESPAALPAITDWGRRLLELQAVEASSGDVGTSVPFAAPSPASSDPSILEANARVSFVTEGLSAARFPWQEWKSEVARQWKRIGVYGSRGLENSAGSLSLRKAIAGRLRRERGIPCGEEDIVITSGSMQAIALLAQLLLEEGKTAVVENPCYKGIERAIRATGAGLISQRTDRSGIVPQDWEATLLFVTPTRQFPTGVVLGYERRQELLLWASKRKAFIIEDDYDSDFRWGGRPLEPLKALDKEGRVVYVGTFSRSMGTSLRIGFAVVPRELLQPLLLAKKLYDPYPTSLAEQQALAGWMSGGGYDRHMRKTRRLLGKLERKLRECLETNLDGLFTPFPADAGMHVYARWEGTEADYERLIRECAVQGVRWKNGSAYELPSAGRPKTPPSAIFGFAHLTEREIEEGIRRIRRAAEALSLLRDAYREQGGKVHA</sequence>
<keyword evidence="3 9" id="KW-0808">Transferase</keyword>
<evidence type="ECO:0000256" key="4">
    <source>
        <dbReference type="ARBA" id="ARBA00022898"/>
    </source>
</evidence>
<comment type="caution">
    <text evidence="9">The sequence shown here is derived from an EMBL/GenBank/DDBJ whole genome shotgun (WGS) entry which is preliminary data.</text>
</comment>
<evidence type="ECO:0000313" key="9">
    <source>
        <dbReference type="EMBL" id="MFC4304815.1"/>
    </source>
</evidence>
<keyword evidence="7" id="KW-0804">Transcription</keyword>
<dbReference type="PROSITE" id="PS50949">
    <property type="entry name" value="HTH_GNTR"/>
    <property type="match status" value="1"/>
</dbReference>
<evidence type="ECO:0000313" key="10">
    <source>
        <dbReference type="Proteomes" id="UP001595755"/>
    </source>
</evidence>
<dbReference type="Pfam" id="PF00155">
    <property type="entry name" value="Aminotran_1_2"/>
    <property type="match status" value="1"/>
</dbReference>
<evidence type="ECO:0000259" key="8">
    <source>
        <dbReference type="PROSITE" id="PS50949"/>
    </source>
</evidence>